<reference evidence="10" key="1">
    <citation type="submission" date="2016-10" db="EMBL/GenBank/DDBJ databases">
        <authorList>
            <person name="Varghese N."/>
        </authorList>
    </citation>
    <scope>NUCLEOTIDE SEQUENCE [LARGE SCALE GENOMIC DNA]</scope>
    <source>
        <strain evidence="10">GAS106B</strain>
    </source>
</reference>
<dbReference type="CDD" id="cd03215">
    <property type="entry name" value="ABC_Carb_Monos_II"/>
    <property type="match status" value="1"/>
</dbReference>
<dbReference type="SMART" id="SM00382">
    <property type="entry name" value="AAA"/>
    <property type="match status" value="2"/>
</dbReference>
<organism evidence="9 10">
    <name type="scientific">Paraburkholderia fungorum</name>
    <dbReference type="NCBI Taxonomy" id="134537"/>
    <lineage>
        <taxon>Bacteria</taxon>
        <taxon>Pseudomonadati</taxon>
        <taxon>Pseudomonadota</taxon>
        <taxon>Betaproteobacteria</taxon>
        <taxon>Burkholderiales</taxon>
        <taxon>Burkholderiaceae</taxon>
        <taxon>Paraburkholderia</taxon>
    </lineage>
</organism>
<dbReference type="Proteomes" id="UP000183487">
    <property type="component" value="Unassembled WGS sequence"/>
</dbReference>
<accession>A0A1H1JB79</accession>
<evidence type="ECO:0000256" key="2">
    <source>
        <dbReference type="ARBA" id="ARBA00022475"/>
    </source>
</evidence>
<proteinExistence type="predicted"/>
<keyword evidence="3" id="KW-0472">Membrane</keyword>
<feature type="domain" description="ABC transporter" evidence="8">
    <location>
        <begin position="4"/>
        <end position="239"/>
    </location>
</feature>
<dbReference type="Pfam" id="PF00005">
    <property type="entry name" value="ABC_tran"/>
    <property type="match status" value="2"/>
</dbReference>
<evidence type="ECO:0000256" key="5">
    <source>
        <dbReference type="ARBA" id="ARBA00022737"/>
    </source>
</evidence>
<sequence>MDILIAEKVEKRFGPVRALTNARLRLRAREIHSLVGVNGAGKSTLSKIISGHYQKTNGEFVYEGKATEFTSPRHAMESGVSIVLQETSIAPDLSVLENLVLPRFASPARINWRSLRADAAKALAALEVTHLALDERAGSLSMANRQMVEIARATLQRSKIFIFDEPTASLSPGEVQHLFRIMRKLRDDGSALMFVSHRLEELFEISDCFTIMREGSTVESDLPVHQTNPNDLVERMVGRRVSSLYAKPRVRAEGTAITTRDHGTALLEAQNLSAEAGVKDVSFTLERGKILGLGGLVGAGRTETLETLFGLRKIRGGEIRVDGTKFVPRHPRDAVAKGMALLTEDRRSQGLVPDLSLQENLTLPMLGQAGGRTWRSAAASAVKRFIQDFDMPAHVVRTAVTSLSGGQQQKMLLARWLLTQPKILLLDEPTRGIDIGTRSHIYSVIRQCAEAGMGIVIVSSDFEELLGMSDEVLVLSDGRSIASAGSDVFDPQTLTMFAAPRSSSGALRKVIADLPGQLGCTTYWIDVVAGRVFCFDLSERSDLPVGISRNAFPHIGETAIPCALTGLRSAEFRNDEARRSILFELANESGHSFGWLGMTFPVDSTHSEAMLEQHLMSAMQAADIHHLKLSKGRRHA</sequence>
<evidence type="ECO:0000256" key="6">
    <source>
        <dbReference type="ARBA" id="ARBA00022741"/>
    </source>
</evidence>
<dbReference type="OrthoDB" id="9049013at2"/>
<name>A0A1H1JB79_9BURK</name>
<keyword evidence="3" id="KW-0997">Cell inner membrane</keyword>
<dbReference type="EMBL" id="FNKP01000003">
    <property type="protein sequence ID" value="SDR47254.1"/>
    <property type="molecule type" value="Genomic_DNA"/>
</dbReference>
<dbReference type="InterPro" id="IPR003439">
    <property type="entry name" value="ABC_transporter-like_ATP-bd"/>
</dbReference>
<evidence type="ECO:0000256" key="3">
    <source>
        <dbReference type="ARBA" id="ARBA00022519"/>
    </source>
</evidence>
<keyword evidence="5" id="KW-0677">Repeat</keyword>
<dbReference type="PANTHER" id="PTHR43790">
    <property type="entry name" value="CARBOHYDRATE TRANSPORT ATP-BINDING PROTEIN MG119-RELATED"/>
    <property type="match status" value="1"/>
</dbReference>
<dbReference type="Gene3D" id="3.40.50.300">
    <property type="entry name" value="P-loop containing nucleotide triphosphate hydrolases"/>
    <property type="match status" value="2"/>
</dbReference>
<keyword evidence="10" id="KW-1185">Reference proteome</keyword>
<keyword evidence="4" id="KW-0762">Sugar transport</keyword>
<protein>
    <submittedName>
        <fullName evidence="9">Ribose transport system ATP-binding protein/rhamnose transport system ATP-binding protein</fullName>
    </submittedName>
</protein>
<keyword evidence="2" id="KW-1003">Cell membrane</keyword>
<dbReference type="PANTHER" id="PTHR43790:SF9">
    <property type="entry name" value="GALACTOFURANOSE TRANSPORTER ATP-BINDING PROTEIN YTFR"/>
    <property type="match status" value="1"/>
</dbReference>
<evidence type="ECO:0000256" key="7">
    <source>
        <dbReference type="ARBA" id="ARBA00022840"/>
    </source>
</evidence>
<dbReference type="InterPro" id="IPR050107">
    <property type="entry name" value="ABC_carbohydrate_import_ATPase"/>
</dbReference>
<evidence type="ECO:0000259" key="8">
    <source>
        <dbReference type="PROSITE" id="PS50893"/>
    </source>
</evidence>
<dbReference type="SUPFAM" id="SSF52540">
    <property type="entry name" value="P-loop containing nucleoside triphosphate hydrolases"/>
    <property type="match status" value="2"/>
</dbReference>
<evidence type="ECO:0000313" key="10">
    <source>
        <dbReference type="Proteomes" id="UP000183487"/>
    </source>
</evidence>
<evidence type="ECO:0000256" key="1">
    <source>
        <dbReference type="ARBA" id="ARBA00022448"/>
    </source>
</evidence>
<dbReference type="GO" id="GO:0016887">
    <property type="term" value="F:ATP hydrolysis activity"/>
    <property type="evidence" value="ECO:0007669"/>
    <property type="project" value="InterPro"/>
</dbReference>
<dbReference type="AlphaFoldDB" id="A0A1H1JB79"/>
<gene>
    <name evidence="9" type="ORF">SAMN05443245_5994</name>
</gene>
<evidence type="ECO:0000256" key="4">
    <source>
        <dbReference type="ARBA" id="ARBA00022597"/>
    </source>
</evidence>
<dbReference type="GO" id="GO:0005524">
    <property type="term" value="F:ATP binding"/>
    <property type="evidence" value="ECO:0007669"/>
    <property type="project" value="UniProtKB-KW"/>
</dbReference>
<dbReference type="InterPro" id="IPR017871">
    <property type="entry name" value="ABC_transporter-like_CS"/>
</dbReference>
<feature type="domain" description="ABC transporter" evidence="8">
    <location>
        <begin position="257"/>
        <end position="502"/>
    </location>
</feature>
<dbReference type="InterPro" id="IPR027417">
    <property type="entry name" value="P-loop_NTPase"/>
</dbReference>
<dbReference type="PROSITE" id="PS50893">
    <property type="entry name" value="ABC_TRANSPORTER_2"/>
    <property type="match status" value="2"/>
</dbReference>
<dbReference type="InterPro" id="IPR003593">
    <property type="entry name" value="AAA+_ATPase"/>
</dbReference>
<dbReference type="CDD" id="cd03216">
    <property type="entry name" value="ABC_Carb_Monos_I"/>
    <property type="match status" value="1"/>
</dbReference>
<dbReference type="RefSeq" id="WP_074771262.1">
    <property type="nucleotide sequence ID" value="NZ_FNKP01000003.1"/>
</dbReference>
<keyword evidence="1" id="KW-0813">Transport</keyword>
<keyword evidence="7 9" id="KW-0067">ATP-binding</keyword>
<dbReference type="PROSITE" id="PS00211">
    <property type="entry name" value="ABC_TRANSPORTER_1"/>
    <property type="match status" value="1"/>
</dbReference>
<keyword evidence="6" id="KW-0547">Nucleotide-binding</keyword>
<evidence type="ECO:0000313" key="9">
    <source>
        <dbReference type="EMBL" id="SDR47254.1"/>
    </source>
</evidence>